<dbReference type="GO" id="GO:0005096">
    <property type="term" value="F:GTPase activator activity"/>
    <property type="evidence" value="ECO:0007669"/>
    <property type="project" value="UniProtKB-KW"/>
</dbReference>
<dbReference type="PROSITE" id="PS50086">
    <property type="entry name" value="TBC_RABGAP"/>
    <property type="match status" value="1"/>
</dbReference>
<keyword evidence="5" id="KW-1185">Reference proteome</keyword>
<dbReference type="Pfam" id="PF00566">
    <property type="entry name" value="RabGAP-TBC"/>
    <property type="match status" value="1"/>
</dbReference>
<dbReference type="OrthoDB" id="206700at2759"/>
<protein>
    <recommendedName>
        <fullName evidence="3">Rab-GAP TBC domain-containing protein</fullName>
    </recommendedName>
</protein>
<comment type="caution">
    <text evidence="4">The sequence shown here is derived from an EMBL/GenBank/DDBJ whole genome shotgun (WGS) entry which is preliminary data.</text>
</comment>
<feature type="compositionally biased region" description="Polar residues" evidence="2">
    <location>
        <begin position="82"/>
        <end position="100"/>
    </location>
</feature>
<dbReference type="EMBL" id="CAJVCH010142908">
    <property type="protein sequence ID" value="CAG7727001.1"/>
    <property type="molecule type" value="Genomic_DNA"/>
</dbReference>
<dbReference type="PANTHER" id="PTHR20913">
    <property type="entry name" value="TBC1 DOMAIN FAMILY MEMBER 20/GTPASE"/>
    <property type="match status" value="1"/>
</dbReference>
<feature type="region of interest" description="Disordered" evidence="2">
    <location>
        <begin position="61"/>
        <end position="120"/>
    </location>
</feature>
<dbReference type="InterPro" id="IPR045913">
    <property type="entry name" value="TBC20/Gyp8-like"/>
</dbReference>
<dbReference type="InterPro" id="IPR000195">
    <property type="entry name" value="Rab-GAP-TBC_dom"/>
</dbReference>
<accession>A0A8J2KKR1</accession>
<gene>
    <name evidence="4" type="ORF">AFUS01_LOCUS15874</name>
</gene>
<dbReference type="GO" id="GO:0005789">
    <property type="term" value="C:endoplasmic reticulum membrane"/>
    <property type="evidence" value="ECO:0007669"/>
    <property type="project" value="TreeGrafter"/>
</dbReference>
<dbReference type="SMART" id="SM00164">
    <property type="entry name" value="TBC"/>
    <property type="match status" value="1"/>
</dbReference>
<feature type="compositionally biased region" description="Acidic residues" evidence="2">
    <location>
        <begin position="104"/>
        <end position="120"/>
    </location>
</feature>
<sequence length="508" mass="57429">MSLTSGKSVYLTANEFSTDDEFDGDSAKDSLDSGNTSAEASLKDEVVDSVVVTPTEAGFAKALQTQNHQTRAKELGYPEGDTASSTLEDDSSVGSVMSSKEYNENEDSSDEEDNVSEEVEIQEDVLKLCNEIAEAQQPDFQKQDEIERACFENLIHLRTLAISEGGLLANTLRKRAWPLLLGISPLDLDDQQNYRVPKYFPRVTTKIQELVQLDVNRVLKRFPPNLSETQQDHIQSYLNNLILAVLQSNPQAHYYQGFHDICLTFLLVCLAQNVPYIAYMSLNKMVETTLAPFMEKTMEATNEIIHVVFAILEKEDKALYNKIVVESKCPAAFCLPWVITWFSHTLPNDTDIFRLSDFILGCGDQLNPSYLIPVFLSAALVLRNSDEIKENVTDTDIATMHHTLAQLPLHETSLEPWLKDSLKLIKKYAGKEKQLMARAIKIKDYMNELWNEEPVRRRRPVNRNGSVIATVGRFVFIRHRWLTLAIVVLGAAFFAQRYGGVEFEESTE</sequence>
<evidence type="ECO:0000313" key="4">
    <source>
        <dbReference type="EMBL" id="CAG7727001.1"/>
    </source>
</evidence>
<evidence type="ECO:0000256" key="1">
    <source>
        <dbReference type="ARBA" id="ARBA00022468"/>
    </source>
</evidence>
<dbReference type="GO" id="GO:0006888">
    <property type="term" value="P:endoplasmic reticulum to Golgi vesicle-mediated transport"/>
    <property type="evidence" value="ECO:0007669"/>
    <property type="project" value="TreeGrafter"/>
</dbReference>
<reference evidence="4" key="1">
    <citation type="submission" date="2021-06" db="EMBL/GenBank/DDBJ databases">
        <authorList>
            <person name="Hodson N. C."/>
            <person name="Mongue J. A."/>
            <person name="Jaron S. K."/>
        </authorList>
    </citation>
    <scope>NUCLEOTIDE SEQUENCE</scope>
</reference>
<feature type="region of interest" description="Disordered" evidence="2">
    <location>
        <begin position="1"/>
        <end position="47"/>
    </location>
</feature>
<evidence type="ECO:0000313" key="5">
    <source>
        <dbReference type="Proteomes" id="UP000708208"/>
    </source>
</evidence>
<keyword evidence="1" id="KW-0343">GTPase activation</keyword>
<proteinExistence type="predicted"/>
<evidence type="ECO:0000259" key="3">
    <source>
        <dbReference type="PROSITE" id="PS50086"/>
    </source>
</evidence>
<dbReference type="AlphaFoldDB" id="A0A8J2KKR1"/>
<dbReference type="Proteomes" id="UP000708208">
    <property type="component" value="Unassembled WGS sequence"/>
</dbReference>
<evidence type="ECO:0000256" key="2">
    <source>
        <dbReference type="SAM" id="MobiDB-lite"/>
    </source>
</evidence>
<name>A0A8J2KKR1_9HEXA</name>
<feature type="domain" description="Rab-GAP TBC" evidence="3">
    <location>
        <begin position="167"/>
        <end position="363"/>
    </location>
</feature>
<dbReference type="PANTHER" id="PTHR20913:SF7">
    <property type="entry name" value="RE60063P"/>
    <property type="match status" value="1"/>
</dbReference>
<organism evidence="4 5">
    <name type="scientific">Allacma fusca</name>
    <dbReference type="NCBI Taxonomy" id="39272"/>
    <lineage>
        <taxon>Eukaryota</taxon>
        <taxon>Metazoa</taxon>
        <taxon>Ecdysozoa</taxon>
        <taxon>Arthropoda</taxon>
        <taxon>Hexapoda</taxon>
        <taxon>Collembola</taxon>
        <taxon>Symphypleona</taxon>
        <taxon>Sminthuridae</taxon>
        <taxon>Allacma</taxon>
    </lineage>
</organism>